<dbReference type="Proteomes" id="UP001153269">
    <property type="component" value="Unassembled WGS sequence"/>
</dbReference>
<gene>
    <name evidence="2" type="ORF">PLEPLA_LOCUS34817</name>
</gene>
<accession>A0A9N7VD07</accession>
<name>A0A9N7VD07_PLEPL</name>
<sequence length="91" mass="9515">MPVISAFCRSSPRALKGTATAENHKSKSGADVASTASGGDVCPSARCLVSAPEIHEEISEEIHEEIREEISGRSLTYEAAIAQPAALCTSQ</sequence>
<reference evidence="2" key="1">
    <citation type="submission" date="2020-03" db="EMBL/GenBank/DDBJ databases">
        <authorList>
            <person name="Weist P."/>
        </authorList>
    </citation>
    <scope>NUCLEOTIDE SEQUENCE</scope>
</reference>
<feature type="region of interest" description="Disordered" evidence="1">
    <location>
        <begin position="14"/>
        <end position="40"/>
    </location>
</feature>
<dbReference type="EMBL" id="CADEAL010003936">
    <property type="protein sequence ID" value="CAB1447121.1"/>
    <property type="molecule type" value="Genomic_DNA"/>
</dbReference>
<evidence type="ECO:0000313" key="2">
    <source>
        <dbReference type="EMBL" id="CAB1447121.1"/>
    </source>
</evidence>
<dbReference type="AlphaFoldDB" id="A0A9N7VD07"/>
<proteinExistence type="predicted"/>
<comment type="caution">
    <text evidence="2">The sequence shown here is derived from an EMBL/GenBank/DDBJ whole genome shotgun (WGS) entry which is preliminary data.</text>
</comment>
<protein>
    <submittedName>
        <fullName evidence="2">Uncharacterized protein</fullName>
    </submittedName>
</protein>
<evidence type="ECO:0000256" key="1">
    <source>
        <dbReference type="SAM" id="MobiDB-lite"/>
    </source>
</evidence>
<organism evidence="2 3">
    <name type="scientific">Pleuronectes platessa</name>
    <name type="common">European plaice</name>
    <dbReference type="NCBI Taxonomy" id="8262"/>
    <lineage>
        <taxon>Eukaryota</taxon>
        <taxon>Metazoa</taxon>
        <taxon>Chordata</taxon>
        <taxon>Craniata</taxon>
        <taxon>Vertebrata</taxon>
        <taxon>Euteleostomi</taxon>
        <taxon>Actinopterygii</taxon>
        <taxon>Neopterygii</taxon>
        <taxon>Teleostei</taxon>
        <taxon>Neoteleostei</taxon>
        <taxon>Acanthomorphata</taxon>
        <taxon>Carangaria</taxon>
        <taxon>Pleuronectiformes</taxon>
        <taxon>Pleuronectoidei</taxon>
        <taxon>Pleuronectidae</taxon>
        <taxon>Pleuronectes</taxon>
    </lineage>
</organism>
<evidence type="ECO:0000313" key="3">
    <source>
        <dbReference type="Proteomes" id="UP001153269"/>
    </source>
</evidence>
<keyword evidence="3" id="KW-1185">Reference proteome</keyword>